<evidence type="ECO:0000313" key="1">
    <source>
        <dbReference type="EMBL" id="GAP15240.1"/>
    </source>
</evidence>
<keyword evidence="2" id="KW-1185">Reference proteome</keyword>
<gene>
    <name evidence="1" type="ORF">LARV_03024</name>
</gene>
<dbReference type="SUPFAM" id="SSF53474">
    <property type="entry name" value="alpha/beta-Hydrolases"/>
    <property type="match status" value="1"/>
</dbReference>
<accession>A0A0S7BLP0</accession>
<protein>
    <recommendedName>
        <fullName evidence="3">Alpha/beta hydrolase</fullName>
    </recommendedName>
</protein>
<dbReference type="STRING" id="360412.LARV_03024"/>
<proteinExistence type="predicted"/>
<reference evidence="1" key="1">
    <citation type="submission" date="2015-07" db="EMBL/GenBank/DDBJ databases">
        <title>Draft Genome Sequences of Anaerolinea thermolimosa IMO-1, Bellilinea caldifistulae GOMI-1, Leptolinea tardivitalis YMTK-2, Levilinea saccharolytica KIBI-1,Longilinea arvoryzae KOME-1, Previously Described as Members of the Anaerolineaceae (Chloroflexi).</title>
        <authorList>
            <person name="Sekiguchi Y."/>
            <person name="Ohashi A."/>
            <person name="Matsuura N."/>
            <person name="Tourlousse M.D."/>
        </authorList>
    </citation>
    <scope>NUCLEOTIDE SEQUENCE [LARGE SCALE GENOMIC DNA]</scope>
    <source>
        <strain evidence="1">KOME-1</strain>
    </source>
</reference>
<dbReference type="InterPro" id="IPR029058">
    <property type="entry name" value="AB_hydrolase_fold"/>
</dbReference>
<dbReference type="RefSeq" id="WP_075074426.1">
    <property type="nucleotide sequence ID" value="NZ_DF967972.1"/>
</dbReference>
<dbReference type="Proteomes" id="UP000055060">
    <property type="component" value="Unassembled WGS sequence"/>
</dbReference>
<evidence type="ECO:0000313" key="2">
    <source>
        <dbReference type="Proteomes" id="UP000055060"/>
    </source>
</evidence>
<dbReference type="Gene3D" id="3.40.50.1820">
    <property type="entry name" value="alpha/beta hydrolase"/>
    <property type="match status" value="1"/>
</dbReference>
<name>A0A0S7BLP0_9CHLR</name>
<organism evidence="1">
    <name type="scientific">Longilinea arvoryzae</name>
    <dbReference type="NCBI Taxonomy" id="360412"/>
    <lineage>
        <taxon>Bacteria</taxon>
        <taxon>Bacillati</taxon>
        <taxon>Chloroflexota</taxon>
        <taxon>Anaerolineae</taxon>
        <taxon>Anaerolineales</taxon>
        <taxon>Anaerolineaceae</taxon>
        <taxon>Longilinea</taxon>
    </lineage>
</organism>
<sequence length="222" mass="23892">MKSPTQLSIVSANGRSLSNLFFSADHANDWLALALPGLGYTADMPLLYYTKMLLSNRGVDVLQLMPATMSAEYLALDAESRKGWLRSDVLAGLEVGLKQRPYRGLVLVGKSIGSISVALALPTAQSRLPTCAVWLTPLFREPIVMDAAFSCKGPSCFLCGGADSTYQQEKMDSILKLNTKAIAWIAAGADHSLEIAGDEDATFQALKEGMQTVGRFLDDALV</sequence>
<evidence type="ECO:0008006" key="3">
    <source>
        <dbReference type="Google" id="ProtNLM"/>
    </source>
</evidence>
<dbReference type="EMBL" id="DF967972">
    <property type="protein sequence ID" value="GAP15240.1"/>
    <property type="molecule type" value="Genomic_DNA"/>
</dbReference>
<dbReference type="AlphaFoldDB" id="A0A0S7BLP0"/>
<dbReference type="OrthoDB" id="1908495at2"/>